<feature type="transmembrane region" description="Helical" evidence="1">
    <location>
        <begin position="37"/>
        <end position="55"/>
    </location>
</feature>
<evidence type="ECO:0000313" key="3">
    <source>
        <dbReference type="Proteomes" id="UP000234300"/>
    </source>
</evidence>
<keyword evidence="1" id="KW-0812">Transmembrane</keyword>
<dbReference type="Proteomes" id="UP000234300">
    <property type="component" value="Unassembled WGS sequence"/>
</dbReference>
<evidence type="ECO:0008006" key="4">
    <source>
        <dbReference type="Google" id="ProtNLM"/>
    </source>
</evidence>
<keyword evidence="1" id="KW-1133">Transmembrane helix</keyword>
<dbReference type="AlphaFoldDB" id="A0A2H1IS18"/>
<keyword evidence="1" id="KW-0472">Membrane</keyword>
<dbReference type="EMBL" id="FXZI01000002">
    <property type="protein sequence ID" value="SMX77986.1"/>
    <property type="molecule type" value="Genomic_DNA"/>
</dbReference>
<name>A0A2H1IS18_BREAU</name>
<evidence type="ECO:0000256" key="1">
    <source>
        <dbReference type="SAM" id="Phobius"/>
    </source>
</evidence>
<reference evidence="2 3" key="1">
    <citation type="submission" date="2017-03" db="EMBL/GenBank/DDBJ databases">
        <authorList>
            <person name="Afonso C.L."/>
            <person name="Miller P.J."/>
            <person name="Scott M.A."/>
            <person name="Spackman E."/>
            <person name="Goraichik I."/>
            <person name="Dimitrov K.M."/>
            <person name="Suarez D.L."/>
            <person name="Swayne D.E."/>
        </authorList>
    </citation>
    <scope>NUCLEOTIDE SEQUENCE [LARGE SCALE GENOMIC DNA]</scope>
    <source>
        <strain evidence="3">8(6)</strain>
    </source>
</reference>
<evidence type="ECO:0000313" key="2">
    <source>
        <dbReference type="EMBL" id="SMX77986.1"/>
    </source>
</evidence>
<feature type="transmembrane region" description="Helical" evidence="1">
    <location>
        <begin position="67"/>
        <end position="93"/>
    </location>
</feature>
<organism evidence="2 3">
    <name type="scientific">Brevibacterium aurantiacum</name>
    <dbReference type="NCBI Taxonomy" id="273384"/>
    <lineage>
        <taxon>Bacteria</taxon>
        <taxon>Bacillati</taxon>
        <taxon>Actinomycetota</taxon>
        <taxon>Actinomycetes</taxon>
        <taxon>Micrococcales</taxon>
        <taxon>Brevibacteriaceae</taxon>
        <taxon>Brevibacterium</taxon>
    </lineage>
</organism>
<protein>
    <recommendedName>
        <fullName evidence="4">Sulfate permease</fullName>
    </recommendedName>
</protein>
<proteinExistence type="predicted"/>
<dbReference type="RefSeq" id="WP_101556629.1">
    <property type="nucleotide sequence ID" value="NZ_FXZI01000002.1"/>
</dbReference>
<accession>A0A2H1IS18</accession>
<gene>
    <name evidence="2" type="ORF">BAURA86_00919</name>
</gene>
<sequence>MIRLLLAASIRTRSFLRRYMPSNILIDFIRTRRGLKWGVPAMLLAIPYLGIAYLLSTAAQNGGPGWLNLFVLVSIWSALKMLWIGPISLVLLTRAHAREYAQRRAARKSAAAEHDDREVDLMVAGGR</sequence>